<dbReference type="GO" id="GO:0019646">
    <property type="term" value="P:aerobic electron transport chain"/>
    <property type="evidence" value="ECO:0007669"/>
    <property type="project" value="InterPro"/>
</dbReference>
<sequence length="187" mass="21533">MTKVTRYPPGEIIIWLFIMAELLVFGLFFAAYAITRIDNIELFELYQQNLDTTAALYNTIALLSSSYFVIRSVIAIKADEQKNAYRWMLLAVVMGLVFIVIKTDEFAHHIDNDITLSTNTFYMFYLSLAFFHYLHVVLGLVILGVLARNMNQGVYSSKENSSVETGASYWHMVDLVWLILFPLVYVM</sequence>
<gene>
    <name evidence="9" type="ORF">SP60_04205</name>
</gene>
<dbReference type="CDD" id="cd02862">
    <property type="entry name" value="NorE_like"/>
    <property type="match status" value="1"/>
</dbReference>
<dbReference type="Pfam" id="PF00510">
    <property type="entry name" value="COX3"/>
    <property type="match status" value="1"/>
</dbReference>
<dbReference type="InterPro" id="IPR035973">
    <property type="entry name" value="Cyt_c_oxidase_su3-like_sf"/>
</dbReference>
<comment type="similarity">
    <text evidence="2 6">Belongs to the cytochrome c oxidase subunit 3 family.</text>
</comment>
<feature type="transmembrane region" description="Helical" evidence="7">
    <location>
        <begin position="167"/>
        <end position="186"/>
    </location>
</feature>
<accession>A0A0M4PKL1</accession>
<keyword evidence="5 7" id="KW-0472">Membrane</keyword>
<comment type="subcellular location">
    <subcellularLocation>
        <location evidence="6">Cell membrane</location>
        <topology evidence="6">Multi-pass membrane protein</topology>
    </subcellularLocation>
    <subcellularLocation>
        <location evidence="1">Membrane</location>
        <topology evidence="1">Multi-pass membrane protein</topology>
    </subcellularLocation>
</comment>
<keyword evidence="4 7" id="KW-1133">Transmembrane helix</keyword>
<feature type="transmembrane region" description="Helical" evidence="7">
    <location>
        <begin position="84"/>
        <end position="101"/>
    </location>
</feature>
<evidence type="ECO:0000256" key="1">
    <source>
        <dbReference type="ARBA" id="ARBA00004141"/>
    </source>
</evidence>
<organism evidence="9 10">
    <name type="scientific">Candidatus Thioglobus autotrophicus</name>
    <dbReference type="NCBI Taxonomy" id="1705394"/>
    <lineage>
        <taxon>Bacteria</taxon>
        <taxon>Pseudomonadati</taxon>
        <taxon>Pseudomonadota</taxon>
        <taxon>Gammaproteobacteria</taxon>
        <taxon>Candidatus Pseudothioglobaceae</taxon>
        <taxon>Candidatus Thioglobus</taxon>
    </lineage>
</organism>
<evidence type="ECO:0000256" key="3">
    <source>
        <dbReference type="ARBA" id="ARBA00022692"/>
    </source>
</evidence>
<keyword evidence="3 6" id="KW-0812">Transmembrane</keyword>
<dbReference type="PATRIC" id="fig|1705394.5.peg.843"/>
<dbReference type="PROSITE" id="PS50253">
    <property type="entry name" value="COX3"/>
    <property type="match status" value="1"/>
</dbReference>
<dbReference type="InterPro" id="IPR024791">
    <property type="entry name" value="Cyt_c/ubiquinol_Oxase_su3"/>
</dbReference>
<dbReference type="STRING" id="1705394.SP60_04205"/>
<dbReference type="InterPro" id="IPR000298">
    <property type="entry name" value="Cyt_c_oxidase-like_su3"/>
</dbReference>
<dbReference type="Proteomes" id="UP000058020">
    <property type="component" value="Chromosome"/>
</dbReference>
<reference evidence="9 10" key="1">
    <citation type="journal article" date="2015" name="Genome Announc.">
        <title>Genome Sequence of 'Candidatus Thioglobus autotrophica' Strain EF1, a Chemoautotroph from the SUP05 Clade of Marine Gammaproteobacteria.</title>
        <authorList>
            <person name="Shah V."/>
            <person name="Morris R.M."/>
        </authorList>
    </citation>
    <scope>NUCLEOTIDE SEQUENCE [LARGE SCALE GENOMIC DNA]</scope>
    <source>
        <strain evidence="9 10">EF1</strain>
    </source>
</reference>
<feature type="domain" description="Heme-copper oxidase subunit III family profile" evidence="8">
    <location>
        <begin position="14"/>
        <end position="187"/>
    </location>
</feature>
<dbReference type="AlphaFoldDB" id="A0A0M4PKL1"/>
<name>A0A0M4PKL1_9GAMM</name>
<dbReference type="InterPro" id="IPR013833">
    <property type="entry name" value="Cyt_c_oxidase_su3_a-hlx"/>
</dbReference>
<protein>
    <submittedName>
        <fullName evidence="9">Cytochrome C oxidase</fullName>
    </submittedName>
</protein>
<dbReference type="KEGG" id="tho:SP60_04205"/>
<evidence type="ECO:0000313" key="10">
    <source>
        <dbReference type="Proteomes" id="UP000058020"/>
    </source>
</evidence>
<evidence type="ECO:0000259" key="8">
    <source>
        <dbReference type="PROSITE" id="PS50253"/>
    </source>
</evidence>
<dbReference type="PANTHER" id="PTHR11403">
    <property type="entry name" value="CYTOCHROME C OXIDASE SUBUNIT III"/>
    <property type="match status" value="1"/>
</dbReference>
<dbReference type="GO" id="GO:0005886">
    <property type="term" value="C:plasma membrane"/>
    <property type="evidence" value="ECO:0007669"/>
    <property type="project" value="UniProtKB-SubCell"/>
</dbReference>
<dbReference type="Gene3D" id="1.20.120.80">
    <property type="entry name" value="Cytochrome c oxidase, subunit III, four-helix bundle"/>
    <property type="match status" value="1"/>
</dbReference>
<evidence type="ECO:0000256" key="6">
    <source>
        <dbReference type="RuleBase" id="RU003376"/>
    </source>
</evidence>
<evidence type="ECO:0000256" key="5">
    <source>
        <dbReference type="ARBA" id="ARBA00023136"/>
    </source>
</evidence>
<feature type="transmembrane region" description="Helical" evidence="7">
    <location>
        <begin position="12"/>
        <end position="34"/>
    </location>
</feature>
<evidence type="ECO:0000256" key="2">
    <source>
        <dbReference type="ARBA" id="ARBA00010581"/>
    </source>
</evidence>
<dbReference type="OrthoDB" id="9810850at2"/>
<feature type="transmembrane region" description="Helical" evidence="7">
    <location>
        <begin position="122"/>
        <end position="147"/>
    </location>
</feature>
<dbReference type="GO" id="GO:0004129">
    <property type="term" value="F:cytochrome-c oxidase activity"/>
    <property type="evidence" value="ECO:0007669"/>
    <property type="project" value="InterPro"/>
</dbReference>
<feature type="transmembrane region" description="Helical" evidence="7">
    <location>
        <begin position="55"/>
        <end position="78"/>
    </location>
</feature>
<dbReference type="PANTHER" id="PTHR11403:SF6">
    <property type="entry name" value="NITRIC OXIDE REDUCTASE SUBUNIT E"/>
    <property type="match status" value="1"/>
</dbReference>
<proteinExistence type="inferred from homology"/>
<evidence type="ECO:0000256" key="4">
    <source>
        <dbReference type="ARBA" id="ARBA00022989"/>
    </source>
</evidence>
<dbReference type="SUPFAM" id="SSF81452">
    <property type="entry name" value="Cytochrome c oxidase subunit III-like"/>
    <property type="match status" value="1"/>
</dbReference>
<keyword evidence="10" id="KW-1185">Reference proteome</keyword>
<evidence type="ECO:0000256" key="7">
    <source>
        <dbReference type="SAM" id="Phobius"/>
    </source>
</evidence>
<dbReference type="EMBL" id="CP010552">
    <property type="protein sequence ID" value="ALE52487.1"/>
    <property type="molecule type" value="Genomic_DNA"/>
</dbReference>
<evidence type="ECO:0000313" key="9">
    <source>
        <dbReference type="EMBL" id="ALE52487.1"/>
    </source>
</evidence>
<dbReference type="RefSeq" id="WP_053951437.1">
    <property type="nucleotide sequence ID" value="NZ_CP010552.1"/>
</dbReference>